<feature type="transmembrane region" description="Helical" evidence="5">
    <location>
        <begin position="42"/>
        <end position="60"/>
    </location>
</feature>
<dbReference type="EMBL" id="JACJTC010000002">
    <property type="protein sequence ID" value="MBD2610393.1"/>
    <property type="molecule type" value="Genomic_DNA"/>
</dbReference>
<dbReference type="Pfam" id="PF00083">
    <property type="entry name" value="Sugar_tr"/>
    <property type="match status" value="1"/>
</dbReference>
<name>A0ABR8H5R0_NOSPU</name>
<dbReference type="PANTHER" id="PTHR23518">
    <property type="entry name" value="C-METHYLTRANSFERASE"/>
    <property type="match status" value="1"/>
</dbReference>
<accession>A0ABR8H5R0</accession>
<sequence length="363" mass="38027">MAQTLGANPATIGAIAAASTLTGILVSFPAGLLSDYWGRKPLLLLAGVVFCTAPLAYLLVSTPWQLALVRVYHGLATAILGPVAMAYVTDLAPTHRGERLGWYSSFTLAGRAIAPIVGGLLLTISTWQSVYVVCAIAGILALLGIKLLLNQTQEKNRHQEARQKLALNRIAIGKIFYHRTILLTSLVEAAQFGAFGAVEAFLPLYALSVGIDKAAVGLVFSSQVGVKVLARPFMGRISDSHGRKQQIILGLLLTSVSMFLFCQVKTVLLLTLISGVFGLGIAIASAATSALVADLAPANSRGTALGIMSAIMDVGQASGPLLLGLLLMYTSYQISFSVVSGLLLATAVLFTLTAKDTSAKSEV</sequence>
<comment type="subcellular location">
    <subcellularLocation>
        <location evidence="1">Cell membrane</location>
        <topology evidence="1">Multi-pass membrane protein</topology>
    </subcellularLocation>
</comment>
<keyword evidence="2 5" id="KW-0812">Transmembrane</keyword>
<protein>
    <submittedName>
        <fullName evidence="7">MFS transporter</fullName>
    </submittedName>
</protein>
<gene>
    <name evidence="7" type="ORF">H6G94_03740</name>
</gene>
<organism evidence="7 8">
    <name type="scientific">Nostoc punctiforme FACHB-252</name>
    <dbReference type="NCBI Taxonomy" id="1357509"/>
    <lineage>
        <taxon>Bacteria</taxon>
        <taxon>Bacillati</taxon>
        <taxon>Cyanobacteriota</taxon>
        <taxon>Cyanophyceae</taxon>
        <taxon>Nostocales</taxon>
        <taxon>Nostocaceae</taxon>
        <taxon>Nostoc</taxon>
    </lineage>
</organism>
<evidence type="ECO:0000256" key="4">
    <source>
        <dbReference type="ARBA" id="ARBA00023136"/>
    </source>
</evidence>
<dbReference type="PANTHER" id="PTHR23518:SF2">
    <property type="entry name" value="MAJOR FACILITATOR SUPERFAMILY TRANSPORTER"/>
    <property type="match status" value="1"/>
</dbReference>
<feature type="transmembrane region" description="Helical" evidence="5">
    <location>
        <begin position="305"/>
        <end position="328"/>
    </location>
</feature>
<feature type="transmembrane region" description="Helical" evidence="5">
    <location>
        <begin position="272"/>
        <end position="293"/>
    </location>
</feature>
<dbReference type="PROSITE" id="PS00216">
    <property type="entry name" value="SUGAR_TRANSPORT_1"/>
    <property type="match status" value="1"/>
</dbReference>
<dbReference type="InterPro" id="IPR036259">
    <property type="entry name" value="MFS_trans_sf"/>
</dbReference>
<dbReference type="PROSITE" id="PS50850">
    <property type="entry name" value="MFS"/>
    <property type="match status" value="1"/>
</dbReference>
<evidence type="ECO:0000256" key="3">
    <source>
        <dbReference type="ARBA" id="ARBA00022989"/>
    </source>
</evidence>
<dbReference type="InterPro" id="IPR011701">
    <property type="entry name" value="MFS"/>
</dbReference>
<dbReference type="CDD" id="cd17325">
    <property type="entry name" value="MFS_MdtG_SLC18_like"/>
    <property type="match status" value="1"/>
</dbReference>
<feature type="transmembrane region" description="Helical" evidence="5">
    <location>
        <begin position="66"/>
        <end position="88"/>
    </location>
</feature>
<dbReference type="Proteomes" id="UP000606396">
    <property type="component" value="Unassembled WGS sequence"/>
</dbReference>
<evidence type="ECO:0000256" key="5">
    <source>
        <dbReference type="SAM" id="Phobius"/>
    </source>
</evidence>
<dbReference type="InterPro" id="IPR005828">
    <property type="entry name" value="MFS_sugar_transport-like"/>
</dbReference>
<keyword evidence="8" id="KW-1185">Reference proteome</keyword>
<feature type="domain" description="Major facilitator superfamily (MFS) profile" evidence="6">
    <location>
        <begin position="1"/>
        <end position="358"/>
    </location>
</feature>
<proteinExistence type="predicted"/>
<evidence type="ECO:0000256" key="2">
    <source>
        <dbReference type="ARBA" id="ARBA00022692"/>
    </source>
</evidence>
<evidence type="ECO:0000313" key="7">
    <source>
        <dbReference type="EMBL" id="MBD2610393.1"/>
    </source>
</evidence>
<dbReference type="InterPro" id="IPR020846">
    <property type="entry name" value="MFS_dom"/>
</dbReference>
<evidence type="ECO:0000313" key="8">
    <source>
        <dbReference type="Proteomes" id="UP000606396"/>
    </source>
</evidence>
<feature type="transmembrane region" description="Helical" evidence="5">
    <location>
        <begin position="130"/>
        <end position="149"/>
    </location>
</feature>
<dbReference type="SUPFAM" id="SSF103473">
    <property type="entry name" value="MFS general substrate transporter"/>
    <property type="match status" value="1"/>
</dbReference>
<dbReference type="Pfam" id="PF07690">
    <property type="entry name" value="MFS_1"/>
    <property type="match status" value="1"/>
</dbReference>
<comment type="caution">
    <text evidence="7">The sequence shown here is derived from an EMBL/GenBank/DDBJ whole genome shotgun (WGS) entry which is preliminary data.</text>
</comment>
<dbReference type="Gene3D" id="1.20.1250.20">
    <property type="entry name" value="MFS general substrate transporter like domains"/>
    <property type="match status" value="2"/>
</dbReference>
<feature type="transmembrane region" description="Helical" evidence="5">
    <location>
        <begin position="334"/>
        <end position="354"/>
    </location>
</feature>
<dbReference type="InterPro" id="IPR005829">
    <property type="entry name" value="Sugar_transporter_CS"/>
</dbReference>
<keyword evidence="4 5" id="KW-0472">Membrane</keyword>
<evidence type="ECO:0000256" key="1">
    <source>
        <dbReference type="ARBA" id="ARBA00004651"/>
    </source>
</evidence>
<evidence type="ECO:0000259" key="6">
    <source>
        <dbReference type="PROSITE" id="PS50850"/>
    </source>
</evidence>
<feature type="transmembrane region" description="Helical" evidence="5">
    <location>
        <begin position="12"/>
        <end position="33"/>
    </location>
</feature>
<feature type="transmembrane region" description="Helical" evidence="5">
    <location>
        <begin position="100"/>
        <end position="124"/>
    </location>
</feature>
<reference evidence="7 8" key="1">
    <citation type="journal article" date="2020" name="ISME J.">
        <title>Comparative genomics reveals insights into cyanobacterial evolution and habitat adaptation.</title>
        <authorList>
            <person name="Chen M.Y."/>
            <person name="Teng W.K."/>
            <person name="Zhao L."/>
            <person name="Hu C.X."/>
            <person name="Zhou Y.K."/>
            <person name="Han B.P."/>
            <person name="Song L.R."/>
            <person name="Shu W.S."/>
        </authorList>
    </citation>
    <scope>NUCLEOTIDE SEQUENCE [LARGE SCALE GENOMIC DNA]</scope>
    <source>
        <strain evidence="7 8">FACHB-252</strain>
    </source>
</reference>
<keyword evidence="3 5" id="KW-1133">Transmembrane helix</keyword>